<dbReference type="GO" id="GO:0042910">
    <property type="term" value="F:xenobiotic transmembrane transporter activity"/>
    <property type="evidence" value="ECO:0007669"/>
    <property type="project" value="TreeGrafter"/>
</dbReference>
<keyword evidence="1" id="KW-0812">Transmembrane</keyword>
<dbReference type="SUPFAM" id="SSF82693">
    <property type="entry name" value="Multidrug efflux transporter AcrB pore domain, PN1, PN2, PC1 and PC2 subdomains"/>
    <property type="match status" value="3"/>
</dbReference>
<dbReference type="Gene3D" id="3.30.70.1430">
    <property type="entry name" value="Multidrug efflux transporter AcrB pore domain"/>
    <property type="match status" value="2"/>
</dbReference>
<feature type="transmembrane region" description="Helical" evidence="1">
    <location>
        <begin position="877"/>
        <end position="897"/>
    </location>
</feature>
<dbReference type="Pfam" id="PF00873">
    <property type="entry name" value="ACR_tran"/>
    <property type="match status" value="1"/>
</dbReference>
<dbReference type="EMBL" id="UGHV01000001">
    <property type="protein sequence ID" value="STO96769.1"/>
    <property type="molecule type" value="Genomic_DNA"/>
</dbReference>
<dbReference type="Gene3D" id="3.30.2090.10">
    <property type="entry name" value="Multidrug efflux transporter AcrB TolC docking domain, DN and DC subdomains"/>
    <property type="match status" value="2"/>
</dbReference>
<dbReference type="InterPro" id="IPR001036">
    <property type="entry name" value="Acrflvin-R"/>
</dbReference>
<keyword evidence="1" id="KW-1133">Transmembrane helix</keyword>
<dbReference type="AlphaFoldDB" id="A0A377J354"/>
<feature type="transmembrane region" description="Helical" evidence="1">
    <location>
        <begin position="377"/>
        <end position="401"/>
    </location>
</feature>
<dbReference type="Gene3D" id="3.30.70.1320">
    <property type="entry name" value="Multidrug efflux transporter AcrB pore domain like"/>
    <property type="match status" value="1"/>
</dbReference>
<dbReference type="InterPro" id="IPR027463">
    <property type="entry name" value="AcrB_DN_DC_subdom"/>
</dbReference>
<protein>
    <submittedName>
        <fullName evidence="3">Acriflavin resistance protein / Multidrug efflux system CmeDEF</fullName>
    </submittedName>
</protein>
<dbReference type="InterPro" id="IPR000731">
    <property type="entry name" value="SSD"/>
</dbReference>
<feature type="transmembrane region" description="Helical" evidence="1">
    <location>
        <begin position="453"/>
        <end position="481"/>
    </location>
</feature>
<dbReference type="PANTHER" id="PTHR32063">
    <property type="match status" value="1"/>
</dbReference>
<reference evidence="3 4" key="1">
    <citation type="submission" date="2018-06" db="EMBL/GenBank/DDBJ databases">
        <authorList>
            <consortium name="Pathogen Informatics"/>
            <person name="Doyle S."/>
        </authorList>
    </citation>
    <scope>NUCLEOTIDE SEQUENCE [LARGE SCALE GENOMIC DNA]</scope>
    <source>
        <strain evidence="3 4">NCTC12410</strain>
    </source>
</reference>
<evidence type="ECO:0000256" key="1">
    <source>
        <dbReference type="SAM" id="Phobius"/>
    </source>
</evidence>
<feature type="transmembrane region" description="Helical" evidence="1">
    <location>
        <begin position="327"/>
        <end position="344"/>
    </location>
</feature>
<sequence>MYKFAINRPIATLMFSLGIIFFGVLGFKKIPTALFPNIDFPIVLISTVYPGASPTTIESKVTDKVEEQVLGIDGLKQVTSMSVRNTSLVIVQFQLEKPMDQAVSDVINKVSSVTFTDADIRKPAIDKIDTNGQAIISLFLSSATHSQPDLMKHADNIIKPQLQKVSGVGGVQLNGYRERQVRIYPDPTLMAKYNITYAQIAQAIGRENTELDGGRIVNETNEFAITTDGNSQSVEKVGDIRITDNTLLRDIAVVEDGLEEYKTYAAFDGVGGVIMEVQKISGANDIAIADGVYKALPMIQAVSPGYEVRTFLDTTEFIRASLHDIEVDLILGGILAVSIVFVFLRNVTITLVSAISIPISVLGTFALVQMMGYSLNMLTMMAITLSIGIIIDDAIVVIENIHKKLESGMGKREAAYEGVREIAFAIFAISAMLLSVFIPVGNMSGIIGKFFQSFGITVALAIGVSYIVVMTVVPMVSSLVVSPKQSRFYHWSEPYFVKMQDAYAKTLKVVMKQKTIVTILVFGIFAGSIVVLSKLGMDFMLKEDRSQMYFWVQTKPGISIYDMRKKTEALQRAIMADSTNVEYTTIQVAYGKTQNTNKSKIYVKLKDEKHRKVDQFVWARDMAKTLYGLPEANGLVIIPAEVPLIGGGDNSALQVVIYSPSQTLVDESAAKLKSMLLEGALKGSVVDYHESVSDWTPEYRLHILRQNANQYGITAQDIGQAISSAFAGENKVGYYKENGKEYSITLRVPDNRRLSVEDIKRIQIKTANGESIFIDGLVEIEQSSTPSIINRYNRQRSITIYANPAVKDGKKVDLATLLRTIDEKRSEWASEGVGYVFSGEADNLAETQEAFAIAVATAFVLIYLILAALYESILEPIIIMVTMPLSFSGAFFALGLVGQPLSMFSLMGLILLIGMVGKNATLLIDVANEKREEGYSIAEAILLAGELRLRPILMTTIAMVFGMLPLAFATGQGSSMKSAIGICMIGGLIVSMFLSLLIVPVFYRILAPIDDKIKRFYKVSKDQMLA</sequence>
<feature type="transmembrane region" description="Helical" evidence="1">
    <location>
        <begin position="351"/>
        <end position="371"/>
    </location>
</feature>
<dbReference type="RefSeq" id="WP_115011071.1">
    <property type="nucleotide sequence ID" value="NZ_UGHV01000001.1"/>
</dbReference>
<feature type="transmembrane region" description="Helical" evidence="1">
    <location>
        <begin position="515"/>
        <end position="537"/>
    </location>
</feature>
<feature type="transmembrane region" description="Helical" evidence="1">
    <location>
        <begin position="850"/>
        <end position="870"/>
    </location>
</feature>
<feature type="domain" description="SSD" evidence="2">
    <location>
        <begin position="349"/>
        <end position="479"/>
    </location>
</feature>
<evidence type="ECO:0000313" key="3">
    <source>
        <dbReference type="EMBL" id="STO96769.1"/>
    </source>
</evidence>
<dbReference type="SUPFAM" id="SSF82714">
    <property type="entry name" value="Multidrug efflux transporter AcrB TolC docking domain, DN and DC subdomains"/>
    <property type="match status" value="2"/>
</dbReference>
<accession>A0A377J354</accession>
<dbReference type="OrthoDB" id="9806532at2"/>
<feature type="transmembrane region" description="Helical" evidence="1">
    <location>
        <begin position="947"/>
        <end position="967"/>
    </location>
</feature>
<dbReference type="Gene3D" id="3.30.70.1440">
    <property type="entry name" value="Multidrug efflux transporter AcrB pore domain"/>
    <property type="match status" value="1"/>
</dbReference>
<dbReference type="PRINTS" id="PR00702">
    <property type="entry name" value="ACRIFLAVINRP"/>
</dbReference>
<dbReference type="GO" id="GO:0005886">
    <property type="term" value="C:plasma membrane"/>
    <property type="evidence" value="ECO:0007669"/>
    <property type="project" value="TreeGrafter"/>
</dbReference>
<dbReference type="PANTHER" id="PTHR32063:SF0">
    <property type="entry name" value="SWARMING MOTILITY PROTEIN SWRC"/>
    <property type="match status" value="1"/>
</dbReference>
<feature type="transmembrane region" description="Helical" evidence="1">
    <location>
        <begin position="903"/>
        <end position="926"/>
    </location>
</feature>
<feature type="transmembrane region" description="Helical" evidence="1">
    <location>
        <begin position="979"/>
        <end position="1006"/>
    </location>
</feature>
<dbReference type="Proteomes" id="UP000254841">
    <property type="component" value="Unassembled WGS sequence"/>
</dbReference>
<dbReference type="SUPFAM" id="SSF82866">
    <property type="entry name" value="Multidrug efflux transporter AcrB transmembrane domain"/>
    <property type="match status" value="2"/>
</dbReference>
<evidence type="ECO:0000259" key="2">
    <source>
        <dbReference type="PROSITE" id="PS50156"/>
    </source>
</evidence>
<proteinExistence type="predicted"/>
<gene>
    <name evidence="3" type="primary">mdtC</name>
    <name evidence="3" type="ORF">NCTC12410_00586</name>
</gene>
<keyword evidence="1" id="KW-0472">Membrane</keyword>
<dbReference type="PROSITE" id="PS50156">
    <property type="entry name" value="SSD"/>
    <property type="match status" value="1"/>
</dbReference>
<organism evidence="3 4">
    <name type="scientific">Helicobacter canis</name>
    <dbReference type="NCBI Taxonomy" id="29419"/>
    <lineage>
        <taxon>Bacteria</taxon>
        <taxon>Pseudomonadati</taxon>
        <taxon>Campylobacterota</taxon>
        <taxon>Epsilonproteobacteria</taxon>
        <taxon>Campylobacterales</taxon>
        <taxon>Helicobacteraceae</taxon>
        <taxon>Helicobacter</taxon>
    </lineage>
</organism>
<dbReference type="Gene3D" id="1.20.1640.10">
    <property type="entry name" value="Multidrug efflux transporter AcrB transmembrane domain"/>
    <property type="match status" value="2"/>
</dbReference>
<feature type="transmembrane region" description="Helical" evidence="1">
    <location>
        <begin position="422"/>
        <end position="441"/>
    </location>
</feature>
<name>A0A377J354_9HELI</name>
<evidence type="ECO:0000313" key="4">
    <source>
        <dbReference type="Proteomes" id="UP000254841"/>
    </source>
</evidence>